<dbReference type="InterPro" id="IPR001245">
    <property type="entry name" value="Ser-Thr/Tyr_kinase_cat_dom"/>
</dbReference>
<dbReference type="FunFam" id="1.10.510.10:FF:001346">
    <property type="entry name" value="Uncharacterized protein"/>
    <property type="match status" value="1"/>
</dbReference>
<keyword evidence="3" id="KW-0812">Transmembrane</keyword>
<dbReference type="SUPFAM" id="SSF56112">
    <property type="entry name" value="Protein kinase-like (PK-like)"/>
    <property type="match status" value="1"/>
</dbReference>
<keyword evidence="6" id="KW-1185">Reference proteome</keyword>
<gene>
    <name evidence="5" type="ORF">UPYG_G00003220</name>
</gene>
<reference evidence="5 6" key="1">
    <citation type="submission" date="2024-06" db="EMBL/GenBank/DDBJ databases">
        <authorList>
            <person name="Pan Q."/>
            <person name="Wen M."/>
            <person name="Jouanno E."/>
            <person name="Zahm M."/>
            <person name="Klopp C."/>
            <person name="Cabau C."/>
            <person name="Louis A."/>
            <person name="Berthelot C."/>
            <person name="Parey E."/>
            <person name="Roest Crollius H."/>
            <person name="Montfort J."/>
            <person name="Robinson-Rechavi M."/>
            <person name="Bouchez O."/>
            <person name="Lampietro C."/>
            <person name="Lopez Roques C."/>
            <person name="Donnadieu C."/>
            <person name="Postlethwait J."/>
            <person name="Bobe J."/>
            <person name="Verreycken H."/>
            <person name="Guiguen Y."/>
        </authorList>
    </citation>
    <scope>NUCLEOTIDE SEQUENCE [LARGE SCALE GENOMIC DNA]</scope>
    <source>
        <strain evidence="5">Up_M1</strain>
        <tissue evidence="5">Testis</tissue>
    </source>
</reference>
<dbReference type="Proteomes" id="UP001557470">
    <property type="component" value="Unassembled WGS sequence"/>
</dbReference>
<dbReference type="InterPro" id="IPR050122">
    <property type="entry name" value="RTK"/>
</dbReference>
<comment type="caution">
    <text evidence="5">The sequence shown here is derived from an EMBL/GenBank/DDBJ whole genome shotgun (WGS) entry which is preliminary data.</text>
</comment>
<keyword evidence="1" id="KW-0547">Nucleotide-binding</keyword>
<dbReference type="InterPro" id="IPR000719">
    <property type="entry name" value="Prot_kinase_dom"/>
</dbReference>
<dbReference type="AlphaFoldDB" id="A0ABD0Y619"/>
<evidence type="ECO:0000256" key="1">
    <source>
        <dbReference type="ARBA" id="ARBA00022741"/>
    </source>
</evidence>
<feature type="transmembrane region" description="Helical" evidence="3">
    <location>
        <begin position="27"/>
        <end position="51"/>
    </location>
</feature>
<proteinExistence type="predicted"/>
<dbReference type="Gene3D" id="3.30.200.20">
    <property type="entry name" value="Phosphorylase Kinase, domain 1"/>
    <property type="match status" value="1"/>
</dbReference>
<organism evidence="5 6">
    <name type="scientific">Umbra pygmaea</name>
    <name type="common">Eastern mudminnow</name>
    <dbReference type="NCBI Taxonomy" id="75934"/>
    <lineage>
        <taxon>Eukaryota</taxon>
        <taxon>Metazoa</taxon>
        <taxon>Chordata</taxon>
        <taxon>Craniata</taxon>
        <taxon>Vertebrata</taxon>
        <taxon>Euteleostomi</taxon>
        <taxon>Actinopterygii</taxon>
        <taxon>Neopterygii</taxon>
        <taxon>Teleostei</taxon>
        <taxon>Protacanthopterygii</taxon>
        <taxon>Esociformes</taxon>
        <taxon>Umbridae</taxon>
        <taxon>Umbra</taxon>
    </lineage>
</organism>
<dbReference type="PRINTS" id="PR00109">
    <property type="entry name" value="TYRKINASE"/>
</dbReference>
<dbReference type="PANTHER" id="PTHR24416">
    <property type="entry name" value="TYROSINE-PROTEIN KINASE RECEPTOR"/>
    <property type="match status" value="1"/>
</dbReference>
<dbReference type="EMBL" id="JAGEUA010000001">
    <property type="protein sequence ID" value="KAL1020677.1"/>
    <property type="molecule type" value="Genomic_DNA"/>
</dbReference>
<keyword evidence="2" id="KW-0067">ATP-binding</keyword>
<dbReference type="GO" id="GO:0005524">
    <property type="term" value="F:ATP binding"/>
    <property type="evidence" value="ECO:0007669"/>
    <property type="project" value="UniProtKB-KW"/>
</dbReference>
<dbReference type="Pfam" id="PF07714">
    <property type="entry name" value="PK_Tyr_Ser-Thr"/>
    <property type="match status" value="1"/>
</dbReference>
<sequence>MGSMDAQASPCNNTSDPLCYEEASGSLAVIIIPSLLAMSTVVVLTGLLCALGRRRKASPQRPHLPTCYTNHGQECVSISPAAPWEIQEDWALEGLEFCETGRYGPVCRGTLRREDVTTAVLVETLRGCYNPTMAEEFVDWILFHGAVCKHQNVVRMLCCQTQRIPMYIVLESCIPGNLLQYLWSLRNRDVESLDSLQHFSERSVYLVAKQVAAGLDYLLSEHRLVHGYVAARNVLIGSGLSVKVSGLGLAFEARQCQTGKQANWRAADVPVKWQSPEQMMKQPTTDRSDVFSFGIVLYELITLGSPPYPDLEAQCVLTQLHKSYRMKRPNNCGVPLYDLMKYCWMWNFKDRPTFSAIIKLLESYMYLADNKDLCILEDIDISDYSRRAGVRL</sequence>
<dbReference type="Gene3D" id="1.10.510.10">
    <property type="entry name" value="Transferase(Phosphotransferase) domain 1"/>
    <property type="match status" value="1"/>
</dbReference>
<keyword evidence="3" id="KW-0472">Membrane</keyword>
<keyword evidence="3" id="KW-1133">Transmembrane helix</keyword>
<accession>A0ABD0Y619</accession>
<protein>
    <recommendedName>
        <fullName evidence="4">Protein kinase domain-containing protein</fullName>
    </recommendedName>
</protein>
<evidence type="ECO:0000256" key="2">
    <source>
        <dbReference type="ARBA" id="ARBA00022840"/>
    </source>
</evidence>
<evidence type="ECO:0000259" key="4">
    <source>
        <dbReference type="PROSITE" id="PS50011"/>
    </source>
</evidence>
<evidence type="ECO:0000313" key="6">
    <source>
        <dbReference type="Proteomes" id="UP001557470"/>
    </source>
</evidence>
<dbReference type="PROSITE" id="PS50011">
    <property type="entry name" value="PROTEIN_KINASE_DOM"/>
    <property type="match status" value="1"/>
</dbReference>
<evidence type="ECO:0000256" key="3">
    <source>
        <dbReference type="SAM" id="Phobius"/>
    </source>
</evidence>
<name>A0ABD0Y619_UMBPY</name>
<dbReference type="PANTHER" id="PTHR24416:SF631">
    <property type="entry name" value="SERINE_THREONINE_TYROSINE KINASE 1"/>
    <property type="match status" value="1"/>
</dbReference>
<dbReference type="InterPro" id="IPR011009">
    <property type="entry name" value="Kinase-like_dom_sf"/>
</dbReference>
<feature type="domain" description="Protein kinase" evidence="4">
    <location>
        <begin position="92"/>
        <end position="367"/>
    </location>
</feature>
<evidence type="ECO:0000313" key="5">
    <source>
        <dbReference type="EMBL" id="KAL1020677.1"/>
    </source>
</evidence>